<protein>
    <submittedName>
        <fullName evidence="2">Uncharacterized protein</fullName>
    </submittedName>
</protein>
<dbReference type="Proteomes" id="UP000887563">
    <property type="component" value="Unplaced"/>
</dbReference>
<reference evidence="2" key="1">
    <citation type="submission" date="2022-11" db="UniProtKB">
        <authorList>
            <consortium name="WormBaseParasite"/>
        </authorList>
    </citation>
    <scope>IDENTIFICATION</scope>
</reference>
<evidence type="ECO:0000313" key="2">
    <source>
        <dbReference type="WBParaSite" id="Minc3s07707g41431"/>
    </source>
</evidence>
<evidence type="ECO:0000313" key="1">
    <source>
        <dbReference type="Proteomes" id="UP000887563"/>
    </source>
</evidence>
<dbReference type="WBParaSite" id="Minc3s07707g41431">
    <property type="protein sequence ID" value="Minc3s07707g41431"/>
    <property type="gene ID" value="Minc3s07707g41431"/>
</dbReference>
<proteinExistence type="predicted"/>
<name>A0A914NU02_MELIC</name>
<dbReference type="AlphaFoldDB" id="A0A914NU02"/>
<organism evidence="1 2">
    <name type="scientific">Meloidogyne incognita</name>
    <name type="common">Southern root-knot nematode worm</name>
    <name type="synonym">Oxyuris incognita</name>
    <dbReference type="NCBI Taxonomy" id="6306"/>
    <lineage>
        <taxon>Eukaryota</taxon>
        <taxon>Metazoa</taxon>
        <taxon>Ecdysozoa</taxon>
        <taxon>Nematoda</taxon>
        <taxon>Chromadorea</taxon>
        <taxon>Rhabditida</taxon>
        <taxon>Tylenchina</taxon>
        <taxon>Tylenchomorpha</taxon>
        <taxon>Tylenchoidea</taxon>
        <taxon>Meloidogynidae</taxon>
        <taxon>Meloidogyninae</taxon>
        <taxon>Meloidogyne</taxon>
        <taxon>Meloidogyne incognita group</taxon>
    </lineage>
</organism>
<accession>A0A914NU02</accession>
<keyword evidence="1" id="KW-1185">Reference proteome</keyword>
<sequence length="115" mass="14003">MKGKVLKNWKKYLEINTDEMKDLNGLYFQIKNKAIILYLIYTVQNKLNPSVILNDEELKECEKLLKEGEERPLKFENLKEEEFNKRTILNTIYWIYEDINGFFNDVTKKYIEYKH</sequence>